<feature type="non-terminal residue" evidence="2">
    <location>
        <position position="1"/>
    </location>
</feature>
<comment type="caution">
    <text evidence="2">The sequence shown here is derived from an EMBL/GenBank/DDBJ whole genome shotgun (WGS) entry which is preliminary data.</text>
</comment>
<feature type="transmembrane region" description="Helical" evidence="1">
    <location>
        <begin position="83"/>
        <end position="103"/>
    </location>
</feature>
<protein>
    <recommendedName>
        <fullName evidence="4">G protein-coupled receptor</fullName>
    </recommendedName>
</protein>
<accession>A0AAN5CLK4</accession>
<gene>
    <name evidence="2" type="ORF">PMAYCL1PPCAC_16881</name>
</gene>
<keyword evidence="1" id="KW-1133">Transmembrane helix</keyword>
<keyword evidence="1" id="KW-0472">Membrane</keyword>
<feature type="transmembrane region" description="Helical" evidence="1">
    <location>
        <begin position="18"/>
        <end position="40"/>
    </location>
</feature>
<keyword evidence="1" id="KW-0812">Transmembrane</keyword>
<dbReference type="InterPro" id="IPR019428">
    <property type="entry name" value="7TM_GPCR_serpentine_rcpt_Str"/>
</dbReference>
<organism evidence="2 3">
    <name type="scientific">Pristionchus mayeri</name>
    <dbReference type="NCBI Taxonomy" id="1317129"/>
    <lineage>
        <taxon>Eukaryota</taxon>
        <taxon>Metazoa</taxon>
        <taxon>Ecdysozoa</taxon>
        <taxon>Nematoda</taxon>
        <taxon>Chromadorea</taxon>
        <taxon>Rhabditida</taxon>
        <taxon>Rhabditina</taxon>
        <taxon>Diplogasteromorpha</taxon>
        <taxon>Diplogasteroidea</taxon>
        <taxon>Neodiplogasteridae</taxon>
        <taxon>Pristionchus</taxon>
    </lineage>
</organism>
<keyword evidence="3" id="KW-1185">Reference proteome</keyword>
<evidence type="ECO:0000313" key="2">
    <source>
        <dbReference type="EMBL" id="GMR46686.1"/>
    </source>
</evidence>
<name>A0AAN5CLK4_9BILA</name>
<feature type="non-terminal residue" evidence="2">
    <location>
        <position position="137"/>
    </location>
</feature>
<proteinExistence type="predicted"/>
<evidence type="ECO:0000313" key="3">
    <source>
        <dbReference type="Proteomes" id="UP001328107"/>
    </source>
</evidence>
<reference evidence="3" key="1">
    <citation type="submission" date="2022-10" db="EMBL/GenBank/DDBJ databases">
        <title>Genome assembly of Pristionchus species.</title>
        <authorList>
            <person name="Yoshida K."/>
            <person name="Sommer R.J."/>
        </authorList>
    </citation>
    <scope>NUCLEOTIDE SEQUENCE [LARGE SCALE GENOMIC DNA]</scope>
    <source>
        <strain evidence="3">RS5460</strain>
    </source>
</reference>
<dbReference type="Pfam" id="PF10326">
    <property type="entry name" value="7TM_GPCR_Str"/>
    <property type="match status" value="1"/>
</dbReference>
<dbReference type="Proteomes" id="UP001328107">
    <property type="component" value="Unassembled WGS sequence"/>
</dbReference>
<dbReference type="AlphaFoldDB" id="A0AAN5CLK4"/>
<evidence type="ECO:0008006" key="4">
    <source>
        <dbReference type="Google" id="ProtNLM"/>
    </source>
</evidence>
<dbReference type="EMBL" id="BTRK01000004">
    <property type="protein sequence ID" value="GMR46686.1"/>
    <property type="molecule type" value="Genomic_DNA"/>
</dbReference>
<evidence type="ECO:0000256" key="1">
    <source>
        <dbReference type="SAM" id="Phobius"/>
    </source>
</evidence>
<sequence>SLHENICRHHLSSYSKIAIAYSVPLAFYILGWFVFLPNLVPTGDILENMTESISRLHEINISQFRVYGFPFNDNTRYSAFNAMFFYLLPTYMASYALLAICTVKIRDRLLHHGSSISTKTAQMQRQFWRTHIAQVLV</sequence>